<evidence type="ECO:0000256" key="6">
    <source>
        <dbReference type="ARBA" id="ARBA00022605"/>
    </source>
</evidence>
<reference evidence="13" key="1">
    <citation type="submission" date="2016-10" db="EMBL/GenBank/DDBJ databases">
        <authorList>
            <person name="Varghese N."/>
            <person name="Submissions S."/>
        </authorList>
    </citation>
    <scope>NUCLEOTIDE SEQUENCE [LARGE SCALE GENOMIC DNA]</scope>
    <source>
        <strain evidence="13">DSM 8987</strain>
    </source>
</reference>
<evidence type="ECO:0000256" key="3">
    <source>
        <dbReference type="ARBA" id="ARBA00007571"/>
    </source>
</evidence>
<keyword evidence="6 10" id="KW-0028">Amino-acid biosynthesis</keyword>
<comment type="pathway">
    <text evidence="2 10">Amino-acid biosynthesis; L-tryptophan biosynthesis; L-tryptophan from chorismate: step 3/5.</text>
</comment>
<evidence type="ECO:0000256" key="5">
    <source>
        <dbReference type="ARBA" id="ARBA00022272"/>
    </source>
</evidence>
<evidence type="ECO:0000256" key="2">
    <source>
        <dbReference type="ARBA" id="ARBA00004664"/>
    </source>
</evidence>
<evidence type="ECO:0000313" key="12">
    <source>
        <dbReference type="EMBL" id="SDD93359.1"/>
    </source>
</evidence>
<evidence type="ECO:0000256" key="8">
    <source>
        <dbReference type="ARBA" id="ARBA00023141"/>
    </source>
</evidence>
<dbReference type="AlphaFoldDB" id="A0A1G6YSH7"/>
<evidence type="ECO:0000256" key="7">
    <source>
        <dbReference type="ARBA" id="ARBA00022822"/>
    </source>
</evidence>
<accession>A0A1G6YSH7</accession>
<keyword evidence="7 10" id="KW-0822">Tryptophan biosynthesis</keyword>
<evidence type="ECO:0000313" key="13">
    <source>
        <dbReference type="Proteomes" id="UP000243205"/>
    </source>
</evidence>
<feature type="domain" description="N-(5'phosphoribosyl) anthranilate isomerase (PRAI)" evidence="11">
    <location>
        <begin position="7"/>
        <end position="201"/>
    </location>
</feature>
<dbReference type="CDD" id="cd00405">
    <property type="entry name" value="PRAI"/>
    <property type="match status" value="1"/>
</dbReference>
<dbReference type="GO" id="GO:0000162">
    <property type="term" value="P:L-tryptophan biosynthetic process"/>
    <property type="evidence" value="ECO:0007669"/>
    <property type="project" value="UniProtKB-UniRule"/>
</dbReference>
<dbReference type="EC" id="5.3.1.24" evidence="4 10"/>
<comment type="similarity">
    <text evidence="3 10">Belongs to the TrpF family.</text>
</comment>
<comment type="catalytic activity">
    <reaction evidence="1 10">
        <text>N-(5-phospho-beta-D-ribosyl)anthranilate = 1-(2-carboxyphenylamino)-1-deoxy-D-ribulose 5-phosphate</text>
        <dbReference type="Rhea" id="RHEA:21540"/>
        <dbReference type="ChEBI" id="CHEBI:18277"/>
        <dbReference type="ChEBI" id="CHEBI:58613"/>
        <dbReference type="EC" id="5.3.1.24"/>
    </reaction>
</comment>
<dbReference type="NCBIfam" id="NF002298">
    <property type="entry name" value="PRK01222.1-4"/>
    <property type="match status" value="1"/>
</dbReference>
<dbReference type="SUPFAM" id="SSF51366">
    <property type="entry name" value="Ribulose-phoshate binding barrel"/>
    <property type="match status" value="1"/>
</dbReference>
<sequence>MRRVPRVKVCGITRLEDAHAAIAAGADALGFVFYPASPRALSCAAAAAICRQLPPFVARVGLFVNAPAALIHDTIQACGLDTVQLHGDETPDQCRIAGVKRIKALRLRTRADLAGWQDYPVDAWLVDAWSATAYGGTGERGRWDLAAELAGQCPLILAGGLTPETVADAVREVRPFAVDVSSGVESAPGIKEVFRLEQFVRQAKSFWSDSDVQLS</sequence>
<name>A0A1G6YSH7_9BACT</name>
<evidence type="ECO:0000259" key="11">
    <source>
        <dbReference type="Pfam" id="PF00697"/>
    </source>
</evidence>
<evidence type="ECO:0000256" key="1">
    <source>
        <dbReference type="ARBA" id="ARBA00001164"/>
    </source>
</evidence>
<keyword evidence="8 10" id="KW-0057">Aromatic amino acid biosynthesis</keyword>
<dbReference type="UniPathway" id="UPA00035">
    <property type="reaction ID" value="UER00042"/>
</dbReference>
<dbReference type="Proteomes" id="UP000243205">
    <property type="component" value="Unassembled WGS sequence"/>
</dbReference>
<dbReference type="FunFam" id="3.20.20.70:FF:000075">
    <property type="entry name" value="Tryptophan biosynthesis protein TRP1"/>
    <property type="match status" value="1"/>
</dbReference>
<dbReference type="InterPro" id="IPR011060">
    <property type="entry name" value="RibuloseP-bd_barrel"/>
</dbReference>
<dbReference type="PANTHER" id="PTHR42894">
    <property type="entry name" value="N-(5'-PHOSPHORIBOSYL)ANTHRANILATE ISOMERASE"/>
    <property type="match status" value="1"/>
</dbReference>
<dbReference type="HAMAP" id="MF_00135">
    <property type="entry name" value="PRAI"/>
    <property type="match status" value="1"/>
</dbReference>
<dbReference type="InterPro" id="IPR001240">
    <property type="entry name" value="PRAI_dom"/>
</dbReference>
<keyword evidence="9 10" id="KW-0413">Isomerase</keyword>
<organism evidence="12 13">
    <name type="scientific">Desulfuromonas thiophila</name>
    <dbReference type="NCBI Taxonomy" id="57664"/>
    <lineage>
        <taxon>Bacteria</taxon>
        <taxon>Pseudomonadati</taxon>
        <taxon>Thermodesulfobacteriota</taxon>
        <taxon>Desulfuromonadia</taxon>
        <taxon>Desulfuromonadales</taxon>
        <taxon>Desulfuromonadaceae</taxon>
        <taxon>Desulfuromonas</taxon>
    </lineage>
</organism>
<dbReference type="Gene3D" id="3.20.20.70">
    <property type="entry name" value="Aldolase class I"/>
    <property type="match status" value="1"/>
</dbReference>
<dbReference type="PANTHER" id="PTHR42894:SF1">
    <property type="entry name" value="N-(5'-PHOSPHORIBOSYL)ANTHRANILATE ISOMERASE"/>
    <property type="match status" value="1"/>
</dbReference>
<dbReference type="InterPro" id="IPR013785">
    <property type="entry name" value="Aldolase_TIM"/>
</dbReference>
<dbReference type="InterPro" id="IPR044643">
    <property type="entry name" value="TrpF_fam"/>
</dbReference>
<dbReference type="STRING" id="57664.SAMN05661003_102157"/>
<keyword evidence="13" id="KW-1185">Reference proteome</keyword>
<gene>
    <name evidence="10" type="primary">trpF</name>
    <name evidence="12" type="ORF">SAMN05661003_102157</name>
</gene>
<dbReference type="EMBL" id="FNAQ01000002">
    <property type="protein sequence ID" value="SDD93359.1"/>
    <property type="molecule type" value="Genomic_DNA"/>
</dbReference>
<evidence type="ECO:0000256" key="9">
    <source>
        <dbReference type="ARBA" id="ARBA00023235"/>
    </source>
</evidence>
<evidence type="ECO:0000256" key="10">
    <source>
        <dbReference type="HAMAP-Rule" id="MF_00135"/>
    </source>
</evidence>
<dbReference type="GO" id="GO:0004640">
    <property type="term" value="F:phosphoribosylanthranilate isomerase activity"/>
    <property type="evidence" value="ECO:0007669"/>
    <property type="project" value="UniProtKB-UniRule"/>
</dbReference>
<dbReference type="Pfam" id="PF00697">
    <property type="entry name" value="PRAI"/>
    <property type="match status" value="1"/>
</dbReference>
<protein>
    <recommendedName>
        <fullName evidence="5 10">N-(5'-phosphoribosyl)anthranilate isomerase</fullName>
        <shortName evidence="10">PRAI</shortName>
        <ecNumber evidence="4 10">5.3.1.24</ecNumber>
    </recommendedName>
</protein>
<evidence type="ECO:0000256" key="4">
    <source>
        <dbReference type="ARBA" id="ARBA00012572"/>
    </source>
</evidence>
<proteinExistence type="inferred from homology"/>